<dbReference type="GO" id="GO:0002039">
    <property type="term" value="F:p53 binding"/>
    <property type="evidence" value="ECO:0007669"/>
    <property type="project" value="InterPro"/>
</dbReference>
<keyword evidence="4" id="KW-0677">Repeat</keyword>
<dbReference type="PROSITE" id="PS50002">
    <property type="entry name" value="SH3"/>
    <property type="match status" value="1"/>
</dbReference>
<dbReference type="InterPro" id="IPR047163">
    <property type="entry name" value="ASPP1/2"/>
</dbReference>
<evidence type="ECO:0000256" key="3">
    <source>
        <dbReference type="ARBA" id="ARBA00022703"/>
    </source>
</evidence>
<sequence length="129" mass="14947">MCDAWTGIINDRKVYPFYTYEAENDDELSFNEGEILTVISRENHGEDRLWWLCESMQTKQRGLVPANFLGIYPTLKNSQNIINFKKFDIPITPPPTDSINNNSRIKNEEKILEQQTSNFEKSLEISANA</sequence>
<protein>
    <submittedName>
        <fullName evidence="10">SH3 domain-containing protein</fullName>
    </submittedName>
</protein>
<dbReference type="Pfam" id="PF00018">
    <property type="entry name" value="SH3_1"/>
    <property type="match status" value="1"/>
</dbReference>
<dbReference type="SMART" id="SM00326">
    <property type="entry name" value="SH3"/>
    <property type="match status" value="1"/>
</dbReference>
<evidence type="ECO:0000256" key="5">
    <source>
        <dbReference type="ARBA" id="ARBA00023043"/>
    </source>
</evidence>
<dbReference type="PANTHER" id="PTHR24131">
    <property type="entry name" value="APOPTOSIS-STIMULATING OF P53 PROTEIN"/>
    <property type="match status" value="1"/>
</dbReference>
<dbReference type="PANTHER" id="PTHR24131:SF10">
    <property type="entry name" value="ANKYRIN-REPEAT, SH3-DOMAIN, AND PROLINE-RICH-REGION CONTAINING PROTEIN, ISOFORM B"/>
    <property type="match status" value="1"/>
</dbReference>
<accession>A0A914Y2U6</accession>
<evidence type="ECO:0000256" key="7">
    <source>
        <dbReference type="PROSITE-ProRule" id="PRU00192"/>
    </source>
</evidence>
<evidence type="ECO:0000256" key="2">
    <source>
        <dbReference type="ARBA" id="ARBA00022443"/>
    </source>
</evidence>
<evidence type="ECO:0000256" key="4">
    <source>
        <dbReference type="ARBA" id="ARBA00022737"/>
    </source>
</evidence>
<dbReference type="InterPro" id="IPR001452">
    <property type="entry name" value="SH3_domain"/>
</dbReference>
<dbReference type="CDD" id="cd00174">
    <property type="entry name" value="SH3"/>
    <property type="match status" value="1"/>
</dbReference>
<evidence type="ECO:0000256" key="6">
    <source>
        <dbReference type="ARBA" id="ARBA00023242"/>
    </source>
</evidence>
<dbReference type="Gene3D" id="1.25.40.20">
    <property type="entry name" value="Ankyrin repeat-containing domain"/>
    <property type="match status" value="1"/>
</dbReference>
<evidence type="ECO:0000313" key="9">
    <source>
        <dbReference type="Proteomes" id="UP000887577"/>
    </source>
</evidence>
<keyword evidence="2 7" id="KW-0728">SH3 domain</keyword>
<evidence type="ECO:0000256" key="1">
    <source>
        <dbReference type="ARBA" id="ARBA00004123"/>
    </source>
</evidence>
<keyword evidence="5" id="KW-0040">ANK repeat</keyword>
<dbReference type="SUPFAM" id="SSF50044">
    <property type="entry name" value="SH3-domain"/>
    <property type="match status" value="1"/>
</dbReference>
<keyword evidence="3" id="KW-0053">Apoptosis</keyword>
<proteinExistence type="predicted"/>
<reference evidence="10" key="1">
    <citation type="submission" date="2022-11" db="UniProtKB">
        <authorList>
            <consortium name="WormBaseParasite"/>
        </authorList>
    </citation>
    <scope>IDENTIFICATION</scope>
</reference>
<evidence type="ECO:0000313" key="10">
    <source>
        <dbReference type="WBParaSite" id="PSU_v2.g14502.t1"/>
    </source>
</evidence>
<dbReference type="Proteomes" id="UP000887577">
    <property type="component" value="Unplaced"/>
</dbReference>
<dbReference type="WBParaSite" id="PSU_v2.g14502.t1">
    <property type="protein sequence ID" value="PSU_v2.g14502.t1"/>
    <property type="gene ID" value="PSU_v2.g14502"/>
</dbReference>
<dbReference type="GO" id="GO:0006915">
    <property type="term" value="P:apoptotic process"/>
    <property type="evidence" value="ECO:0007669"/>
    <property type="project" value="UniProtKB-KW"/>
</dbReference>
<keyword evidence="6" id="KW-0539">Nucleus</keyword>
<dbReference type="AlphaFoldDB" id="A0A914Y2U6"/>
<organism evidence="9 10">
    <name type="scientific">Panagrolaimus superbus</name>
    <dbReference type="NCBI Taxonomy" id="310955"/>
    <lineage>
        <taxon>Eukaryota</taxon>
        <taxon>Metazoa</taxon>
        <taxon>Ecdysozoa</taxon>
        <taxon>Nematoda</taxon>
        <taxon>Chromadorea</taxon>
        <taxon>Rhabditida</taxon>
        <taxon>Tylenchina</taxon>
        <taxon>Panagrolaimomorpha</taxon>
        <taxon>Panagrolaimoidea</taxon>
        <taxon>Panagrolaimidae</taxon>
        <taxon>Panagrolaimus</taxon>
    </lineage>
</organism>
<dbReference type="PRINTS" id="PR00452">
    <property type="entry name" value="SH3DOMAIN"/>
</dbReference>
<dbReference type="GO" id="GO:0042981">
    <property type="term" value="P:regulation of apoptotic process"/>
    <property type="evidence" value="ECO:0007669"/>
    <property type="project" value="InterPro"/>
</dbReference>
<comment type="subcellular location">
    <subcellularLocation>
        <location evidence="1">Nucleus</location>
    </subcellularLocation>
</comment>
<feature type="domain" description="SH3" evidence="8">
    <location>
        <begin position="9"/>
        <end position="74"/>
    </location>
</feature>
<name>A0A914Y2U6_9BILA</name>
<evidence type="ECO:0000259" key="8">
    <source>
        <dbReference type="PROSITE" id="PS50002"/>
    </source>
</evidence>
<keyword evidence="9" id="KW-1185">Reference proteome</keyword>
<dbReference type="InterPro" id="IPR036770">
    <property type="entry name" value="Ankyrin_rpt-contain_sf"/>
</dbReference>
<dbReference type="GO" id="GO:0005634">
    <property type="term" value="C:nucleus"/>
    <property type="evidence" value="ECO:0007669"/>
    <property type="project" value="UniProtKB-SubCell"/>
</dbReference>
<dbReference type="InterPro" id="IPR036028">
    <property type="entry name" value="SH3-like_dom_sf"/>
</dbReference>